<keyword evidence="7" id="KW-1185">Reference proteome</keyword>
<keyword evidence="3" id="KW-1133">Transmembrane helix</keyword>
<dbReference type="EMBL" id="JAUNZN010000008">
    <property type="protein sequence ID" value="KAK4817757.1"/>
    <property type="molecule type" value="Genomic_DNA"/>
</dbReference>
<feature type="compositionally biased region" description="Low complexity" evidence="2">
    <location>
        <begin position="818"/>
        <end position="841"/>
    </location>
</feature>
<feature type="domain" description="Maestro-like HEAT-repeats" evidence="4">
    <location>
        <begin position="203"/>
        <end position="327"/>
    </location>
</feature>
<sequence length="939" mass="103404">MAERHPSVDRLACRVGEKEEEKGAEAAPAWQPEEVEEVQLLQAGEWLSWAAGLVAAAGLAPSHPPWTSPGKEGTGLFPTAGLRPCSIHWALPAPSGGQRDGAQCPHQPLSQGWPCLGSSVGLGRVLQPLPQPLSSACAPSLPDADWDLPEDQQEQEQNRALVHSRAELPTAIPTWAGPALAAQLSTAIGALDVMCLFFLLFLLLLMFWESLKPSEREDATITTIELMADSDSYNAEACAAMLDVLVGSGASNLEHVPRIVRCIYWWLASNTDVSAEHRLDNILLELTHAHHHDVVATLLRCAPLCDRAAATMWRVMASTNRTAEVVLLELLRMLQDWPLHSTFTSDGDNTDIFALAGRLLGRLSSLPHHGISLPHAVGWNPGLGAGLGAARPGAPPASPMAQGTSHARALPWGCLGTERCLWVFCFLQATRALWEILRLPRCPESLNVHFPRLLLALLFQIFFSTEQMPEEVNTFWRKCQQEGCLPTSPNRFVVLTVKALLCRLEYEDAVFEFERKRGWDTLLNAETRHYAMGLLARELHGISRRLCYWITRYLVQLLSSKEPRWEVPAMAFLVELLACPDIRRQSDCILQFFPRYLWSECRVMHRLVLRGLIALCTTPSMAKRMRFLLQSLIKLLQDEDDEVVEMTLSVLRKVLLATDIPIASRVTLRLAERLRPLFDNDANNVRLLSIQLFQDVMQFVMDVGKQPLKTHVQQSLIPLLCHLHDENQRVAEASRKTLLEATKFLKKRELTELLEREQTWVVGECLVRTAPKPQTQAWTSHLPPVLTVWGWQLCPCPLLQPVAATLQHTHAPFPRACGPVGSSAGSSPSPSSPGGADGAPAQLSFGSRVAPQLPGEHPALCSLPTPAPAGWWLGVVGVLAGKASPGCRGRACTNPSFHPLALSPAGREQEHSRRVPAPDPAVPAEPTGAHARGGHQVHR</sequence>
<name>A0AAN7RUP7_MYCAM</name>
<evidence type="ECO:0000259" key="5">
    <source>
        <dbReference type="Pfam" id="PF23227"/>
    </source>
</evidence>
<dbReference type="PANTHER" id="PTHR23120">
    <property type="entry name" value="MAESTRO-RELATED HEAT DOMAIN-CONTAINING"/>
    <property type="match status" value="1"/>
</dbReference>
<dbReference type="InterPro" id="IPR011989">
    <property type="entry name" value="ARM-like"/>
</dbReference>
<dbReference type="InterPro" id="IPR045206">
    <property type="entry name" value="Maestro_heat-like_prot"/>
</dbReference>
<keyword evidence="3" id="KW-0812">Transmembrane</keyword>
<dbReference type="GO" id="GO:0005737">
    <property type="term" value="C:cytoplasm"/>
    <property type="evidence" value="ECO:0007669"/>
    <property type="project" value="TreeGrafter"/>
</dbReference>
<accession>A0AAN7RUP7</accession>
<feature type="region of interest" description="Disordered" evidence="2">
    <location>
        <begin position="1"/>
        <end position="30"/>
    </location>
</feature>
<feature type="domain" description="Maestro/Maestro-like HEAT-repeats" evidence="5">
    <location>
        <begin position="595"/>
        <end position="764"/>
    </location>
</feature>
<dbReference type="AlphaFoldDB" id="A0AAN7RUP7"/>
<dbReference type="Proteomes" id="UP001333110">
    <property type="component" value="Unassembled WGS sequence"/>
</dbReference>
<dbReference type="InterPro" id="IPR016024">
    <property type="entry name" value="ARM-type_fold"/>
</dbReference>
<dbReference type="InterPro" id="IPR048465">
    <property type="entry name" value="Maestro-like_HEAT"/>
</dbReference>
<evidence type="ECO:0000313" key="6">
    <source>
        <dbReference type="EMBL" id="KAK4817757.1"/>
    </source>
</evidence>
<proteinExistence type="predicted"/>
<reference evidence="6 7" key="1">
    <citation type="journal article" date="2023" name="J. Hered.">
        <title>Chromosome-level genome of the wood stork (Mycteria americana) provides insight into avian chromosome evolution.</title>
        <authorList>
            <person name="Flamio R. Jr."/>
            <person name="Ramstad K.M."/>
        </authorList>
    </citation>
    <scope>NUCLEOTIDE SEQUENCE [LARGE SCALE GENOMIC DNA]</scope>
    <source>
        <strain evidence="6">JAX WOST 10</strain>
    </source>
</reference>
<feature type="compositionally biased region" description="Basic and acidic residues" evidence="2">
    <location>
        <begin position="1"/>
        <end position="24"/>
    </location>
</feature>
<evidence type="ECO:0000256" key="2">
    <source>
        <dbReference type="SAM" id="MobiDB-lite"/>
    </source>
</evidence>
<organism evidence="6 7">
    <name type="scientific">Mycteria americana</name>
    <name type="common">Wood stork</name>
    <dbReference type="NCBI Taxonomy" id="33587"/>
    <lineage>
        <taxon>Eukaryota</taxon>
        <taxon>Metazoa</taxon>
        <taxon>Chordata</taxon>
        <taxon>Craniata</taxon>
        <taxon>Vertebrata</taxon>
        <taxon>Euteleostomi</taxon>
        <taxon>Archelosauria</taxon>
        <taxon>Archosauria</taxon>
        <taxon>Dinosauria</taxon>
        <taxon>Saurischia</taxon>
        <taxon>Theropoda</taxon>
        <taxon>Coelurosauria</taxon>
        <taxon>Aves</taxon>
        <taxon>Neognathae</taxon>
        <taxon>Neoaves</taxon>
        <taxon>Aequornithes</taxon>
        <taxon>Ciconiiformes</taxon>
        <taxon>Ciconiidae</taxon>
        <taxon>Mycteria</taxon>
    </lineage>
</organism>
<dbReference type="Gene3D" id="1.25.10.10">
    <property type="entry name" value="Leucine-rich Repeat Variant"/>
    <property type="match status" value="1"/>
</dbReference>
<dbReference type="PANTHER" id="PTHR23120:SF42">
    <property type="entry name" value="MAESTRO HEAT-LIKE REPEAT FAMILY MEMBER 3"/>
    <property type="match status" value="1"/>
</dbReference>
<feature type="transmembrane region" description="Helical" evidence="3">
    <location>
        <begin position="187"/>
        <end position="208"/>
    </location>
</feature>
<evidence type="ECO:0000313" key="7">
    <source>
        <dbReference type="Proteomes" id="UP001333110"/>
    </source>
</evidence>
<evidence type="ECO:0000256" key="1">
    <source>
        <dbReference type="ARBA" id="ARBA00022737"/>
    </source>
</evidence>
<feature type="region of interest" description="Disordered" evidence="2">
    <location>
        <begin position="902"/>
        <end position="939"/>
    </location>
</feature>
<gene>
    <name evidence="6" type="ORF">QYF61_026980</name>
</gene>
<evidence type="ECO:0000256" key="3">
    <source>
        <dbReference type="SAM" id="Phobius"/>
    </source>
</evidence>
<dbReference type="SUPFAM" id="SSF48371">
    <property type="entry name" value="ARM repeat"/>
    <property type="match status" value="1"/>
</dbReference>
<comment type="caution">
    <text evidence="6">The sequence shown here is derived from an EMBL/GenBank/DDBJ whole genome shotgun (WGS) entry which is preliminary data.</text>
</comment>
<evidence type="ECO:0000259" key="4">
    <source>
        <dbReference type="Pfam" id="PF21047"/>
    </source>
</evidence>
<feature type="region of interest" description="Disordered" evidence="2">
    <location>
        <begin position="818"/>
        <end position="843"/>
    </location>
</feature>
<dbReference type="InterPro" id="IPR055406">
    <property type="entry name" value="HEAT_Maestro"/>
</dbReference>
<dbReference type="Pfam" id="PF21047">
    <property type="entry name" value="HEAT_Maestro"/>
    <property type="match status" value="1"/>
</dbReference>
<protein>
    <submittedName>
        <fullName evidence="6">Uncharacterized protein</fullName>
    </submittedName>
</protein>
<keyword evidence="3" id="KW-0472">Membrane</keyword>
<keyword evidence="1" id="KW-0677">Repeat</keyword>
<dbReference type="Pfam" id="PF23227">
    <property type="entry name" value="HEAT_MROH2B_C"/>
    <property type="match status" value="1"/>
</dbReference>